<dbReference type="KEGG" id="reu:Reut_A1266"/>
<evidence type="ECO:0000256" key="3">
    <source>
        <dbReference type="ARBA" id="ARBA00022448"/>
    </source>
</evidence>
<dbReference type="Pfam" id="PF03480">
    <property type="entry name" value="DctP"/>
    <property type="match status" value="1"/>
</dbReference>
<dbReference type="EMBL" id="CP000090">
    <property type="protein sequence ID" value="AAZ60637.1"/>
    <property type="molecule type" value="Genomic_DNA"/>
</dbReference>
<dbReference type="SUPFAM" id="SSF53850">
    <property type="entry name" value="Periplasmic binding protein-like II"/>
    <property type="match status" value="1"/>
</dbReference>
<dbReference type="NCBIfam" id="NF037995">
    <property type="entry name" value="TRAP_S1"/>
    <property type="match status" value="1"/>
</dbReference>
<dbReference type="Gene3D" id="3.40.190.170">
    <property type="entry name" value="Bacterial extracellular solute-binding protein, family 7"/>
    <property type="match status" value="1"/>
</dbReference>
<accession>Q472P6</accession>
<dbReference type="STRING" id="264198.Reut_A1266"/>
<evidence type="ECO:0000256" key="2">
    <source>
        <dbReference type="ARBA" id="ARBA00009023"/>
    </source>
</evidence>
<comment type="similarity">
    <text evidence="2">Belongs to the bacterial solute-binding protein 7 family.</text>
</comment>
<comment type="subcellular location">
    <subcellularLocation>
        <location evidence="1">Cell envelope</location>
    </subcellularLocation>
</comment>
<dbReference type="GO" id="GO:0055085">
    <property type="term" value="P:transmembrane transport"/>
    <property type="evidence" value="ECO:0007669"/>
    <property type="project" value="InterPro"/>
</dbReference>
<dbReference type="InterPro" id="IPR004682">
    <property type="entry name" value="TRAP_DctP"/>
</dbReference>
<dbReference type="HOGENOM" id="CLU_036176_1_3_4"/>
<gene>
    <name evidence="5" type="ordered locus">Reut_A1266</name>
</gene>
<dbReference type="GO" id="GO:0030288">
    <property type="term" value="C:outer membrane-bounded periplasmic space"/>
    <property type="evidence" value="ECO:0007669"/>
    <property type="project" value="InterPro"/>
</dbReference>
<dbReference type="eggNOG" id="COG1638">
    <property type="taxonomic scope" value="Bacteria"/>
</dbReference>
<sequence>MPATYNKLQATIPKRRDLMKRRALMLSIAATIAAAAFAPAATMAQTYKPEYKMSLVLGPAFPWGKGGEIWADLVKQRTNGRINIKLYPGTSLVAGDQTREFSAIRQGVIDMAVGSTINWSPQVKELNLFSLPFLMPDYKALDSLTQGEVGKHIFTTLEKAGVVPLAWGENGFREVSNSKREIHKPEDLKGMKLRVVGSPLYIETFNALGANPTQMSWADAQPAMASGAVDGQENPQSVFAAAKLYTVGQKFVTTWGYVADPLIFVVNKQIWESWTPADREIVKQAAIDAGKQEIALARKGLAEPGAPAWKDMETHGVKVTHLTPAEHDAFRKATAKVYDKWKKQIGADLVTKAEASIAKR</sequence>
<evidence type="ECO:0000313" key="5">
    <source>
        <dbReference type="EMBL" id="AAZ60637.1"/>
    </source>
</evidence>
<organism evidence="5">
    <name type="scientific">Cupriavidus pinatubonensis (strain JMP 134 / LMG 1197)</name>
    <name type="common">Cupriavidus necator (strain JMP 134)</name>
    <dbReference type="NCBI Taxonomy" id="264198"/>
    <lineage>
        <taxon>Bacteria</taxon>
        <taxon>Pseudomonadati</taxon>
        <taxon>Pseudomonadota</taxon>
        <taxon>Betaproteobacteria</taxon>
        <taxon>Burkholderiales</taxon>
        <taxon>Burkholderiaceae</taxon>
        <taxon>Cupriavidus</taxon>
    </lineage>
</organism>
<dbReference type="PIRSF" id="PIRSF006470">
    <property type="entry name" value="DctB"/>
    <property type="match status" value="1"/>
</dbReference>
<reference evidence="5" key="1">
    <citation type="submission" date="2005-08" db="EMBL/GenBank/DDBJ databases">
        <title>Complete sequence of Chromosome1 of Ralstonia eutropha JMP134.</title>
        <authorList>
            <person name="Copeland A."/>
            <person name="Lucas S."/>
            <person name="Lapidus A."/>
            <person name="Barry K."/>
            <person name="Detter J.C."/>
            <person name="Glavina T."/>
            <person name="Hammon N."/>
            <person name="Israni S."/>
            <person name="Pitluck S."/>
            <person name="Goltsman E."/>
            <person name="Martinez M."/>
            <person name="Schmutz J."/>
            <person name="Larimer F."/>
            <person name="Land M."/>
            <person name="Lykidis A."/>
            <person name="Richardson P."/>
        </authorList>
    </citation>
    <scope>NUCLEOTIDE SEQUENCE</scope>
    <source>
        <strain evidence="5">JMP134</strain>
    </source>
</reference>
<dbReference type="NCBIfam" id="TIGR00787">
    <property type="entry name" value="dctP"/>
    <property type="match status" value="1"/>
</dbReference>
<proteinExistence type="inferred from homology"/>
<keyword evidence="3" id="KW-0813">Transport</keyword>
<dbReference type="PANTHER" id="PTHR33376:SF4">
    <property type="entry name" value="SIALIC ACID-BINDING PERIPLASMIC PROTEIN SIAP"/>
    <property type="match status" value="1"/>
</dbReference>
<protein>
    <submittedName>
        <fullName evidence="5">TRAP dicarboxylate transporter-DctP subunit</fullName>
    </submittedName>
</protein>
<keyword evidence="4" id="KW-0732">Signal</keyword>
<dbReference type="CDD" id="cd13678">
    <property type="entry name" value="PBP2_TRAP_DctP10"/>
    <property type="match status" value="1"/>
</dbReference>
<dbReference type="AlphaFoldDB" id="Q472P6"/>
<evidence type="ECO:0000256" key="4">
    <source>
        <dbReference type="ARBA" id="ARBA00022729"/>
    </source>
</evidence>
<evidence type="ECO:0000256" key="1">
    <source>
        <dbReference type="ARBA" id="ARBA00004196"/>
    </source>
</evidence>
<dbReference type="InterPro" id="IPR038404">
    <property type="entry name" value="TRAP_DctP_sf"/>
</dbReference>
<dbReference type="PANTHER" id="PTHR33376">
    <property type="match status" value="1"/>
</dbReference>
<name>Q472P6_CUPPJ</name>
<dbReference type="InterPro" id="IPR018389">
    <property type="entry name" value="DctP_fam"/>
</dbReference>